<dbReference type="RefSeq" id="WP_138080547.1">
    <property type="nucleotide sequence ID" value="NZ_VAJM01000013.1"/>
</dbReference>
<protein>
    <recommendedName>
        <fullName evidence="4">DUF2007 domain-containing protein</fullName>
    </recommendedName>
</protein>
<evidence type="ECO:0000256" key="1">
    <source>
        <dbReference type="SAM" id="Phobius"/>
    </source>
</evidence>
<keyword evidence="1" id="KW-0812">Transmembrane</keyword>
<feature type="transmembrane region" description="Helical" evidence="1">
    <location>
        <begin position="148"/>
        <end position="172"/>
    </location>
</feature>
<dbReference type="OrthoDB" id="9814194at2"/>
<feature type="transmembrane region" description="Helical" evidence="1">
    <location>
        <begin position="193"/>
        <end position="216"/>
    </location>
</feature>
<dbReference type="Proteomes" id="UP000305517">
    <property type="component" value="Unassembled WGS sequence"/>
</dbReference>
<sequence length="219" mass="24928">MEADFQTYQKYPTLAAAEELLALLQQHDISYRLQEDRATVEPAFAFNEHDRSFLVKLLPADFVRADALQDEANAQLVAATGPEHYLFSFSNAELMDLLVHPDEWSRFDVALAQRLLRERGQPVSPDTVQLLEQRRHVELNKPPERQPAWVWLGYVSALLGGLLGLAIGWHLYSHKRRLTNGQLVHAFSAQERVHGLRIVALGGVSLMAWVALRLYFGKY</sequence>
<keyword evidence="1" id="KW-0472">Membrane</keyword>
<proteinExistence type="predicted"/>
<reference evidence="2 3" key="1">
    <citation type="submission" date="2019-05" db="EMBL/GenBank/DDBJ databases">
        <title>Hymenobacter edaphi sp. nov., isolated from abandoned arsenic-contaminated farmland soil.</title>
        <authorList>
            <person name="Nie L."/>
        </authorList>
    </citation>
    <scope>NUCLEOTIDE SEQUENCE [LARGE SCALE GENOMIC DNA]</scope>
    <source>
        <strain evidence="2 3">1-3-3-8</strain>
    </source>
</reference>
<name>A0A5R8WL70_9BACT</name>
<keyword evidence="3" id="KW-1185">Reference proteome</keyword>
<dbReference type="EMBL" id="VAJM01000013">
    <property type="protein sequence ID" value="TLM89496.1"/>
    <property type="molecule type" value="Genomic_DNA"/>
</dbReference>
<dbReference type="AlphaFoldDB" id="A0A5R8WL70"/>
<evidence type="ECO:0000313" key="2">
    <source>
        <dbReference type="EMBL" id="TLM89496.1"/>
    </source>
</evidence>
<evidence type="ECO:0008006" key="4">
    <source>
        <dbReference type="Google" id="ProtNLM"/>
    </source>
</evidence>
<comment type="caution">
    <text evidence="2">The sequence shown here is derived from an EMBL/GenBank/DDBJ whole genome shotgun (WGS) entry which is preliminary data.</text>
</comment>
<organism evidence="2 3">
    <name type="scientific">Hymenobacter jeollabukensis</name>
    <dbReference type="NCBI Taxonomy" id="2025313"/>
    <lineage>
        <taxon>Bacteria</taxon>
        <taxon>Pseudomonadati</taxon>
        <taxon>Bacteroidota</taxon>
        <taxon>Cytophagia</taxon>
        <taxon>Cytophagales</taxon>
        <taxon>Hymenobacteraceae</taxon>
        <taxon>Hymenobacter</taxon>
    </lineage>
</organism>
<keyword evidence="1" id="KW-1133">Transmembrane helix</keyword>
<accession>A0A5R8WL70</accession>
<evidence type="ECO:0000313" key="3">
    <source>
        <dbReference type="Proteomes" id="UP000305517"/>
    </source>
</evidence>
<gene>
    <name evidence="2" type="ORF">FDY95_20710</name>
</gene>